<evidence type="ECO:0000313" key="10">
    <source>
        <dbReference type="EMBL" id="BEP28256.1"/>
    </source>
</evidence>
<evidence type="ECO:0000256" key="4">
    <source>
        <dbReference type="ARBA" id="ARBA00022832"/>
    </source>
</evidence>
<evidence type="ECO:0000313" key="11">
    <source>
        <dbReference type="Proteomes" id="UP001321786"/>
    </source>
</evidence>
<reference evidence="10 11" key="1">
    <citation type="submission" date="2023-08" db="EMBL/GenBank/DDBJ databases">
        <title>Helicovermis profunda gen. nov., sp. nov., a novel mesophilic, fermentative bacterium within the Bacillota from a deep-sea hydrothermal vent chimney.</title>
        <authorList>
            <person name="Miyazaki U."/>
            <person name="Mizutani D."/>
            <person name="Hashimoto Y."/>
            <person name="Tame A."/>
            <person name="Sawayama S."/>
            <person name="Miyazaki J."/>
            <person name="Takai K."/>
            <person name="Nakagawa S."/>
        </authorList>
    </citation>
    <scope>NUCLEOTIDE SEQUENCE [LARGE SCALE GENOMIC DNA]</scope>
    <source>
        <strain evidence="10 11">S502</strain>
    </source>
</reference>
<evidence type="ECO:0000256" key="2">
    <source>
        <dbReference type="ARBA" id="ARBA00022679"/>
    </source>
</evidence>
<keyword evidence="5 8" id="KW-0460">Magnesium</keyword>
<dbReference type="GO" id="GO:0006633">
    <property type="term" value="P:fatty acid biosynthetic process"/>
    <property type="evidence" value="ECO:0007669"/>
    <property type="project" value="UniProtKB-UniRule"/>
</dbReference>
<proteinExistence type="inferred from homology"/>
<evidence type="ECO:0000256" key="8">
    <source>
        <dbReference type="HAMAP-Rule" id="MF_00101"/>
    </source>
</evidence>
<keyword evidence="7 8" id="KW-0275">Fatty acid biosynthesis</keyword>
<sequence length="131" mass="14495">MVNGLGVDIIEIDRIKKSIKNYRFISRNFTAKEIDYFISKNNNPETIAGNFAAKEAVSKVLGTGFRGFNFIDIEVLRNDFGKPYVLLHNGAKVSANEKNINEILVSISHSKLYAIANCIGLGGKNNETNAK</sequence>
<comment type="function">
    <text evidence="8">Transfers the 4'-phosphopantetheine moiety from coenzyme A to a Ser of acyl-carrier-protein.</text>
</comment>
<keyword evidence="2 8" id="KW-0808">Transferase</keyword>
<dbReference type="AlphaFoldDB" id="A0AAU9E1L9"/>
<evidence type="ECO:0000256" key="3">
    <source>
        <dbReference type="ARBA" id="ARBA00022723"/>
    </source>
</evidence>
<name>A0AAU9E1L9_9FIRM</name>
<dbReference type="HAMAP" id="MF_00101">
    <property type="entry name" value="AcpS"/>
    <property type="match status" value="1"/>
</dbReference>
<dbReference type="Proteomes" id="UP001321786">
    <property type="component" value="Chromosome"/>
</dbReference>
<dbReference type="EMBL" id="AP028654">
    <property type="protein sequence ID" value="BEP28256.1"/>
    <property type="molecule type" value="Genomic_DNA"/>
</dbReference>
<dbReference type="GO" id="GO:0000287">
    <property type="term" value="F:magnesium ion binding"/>
    <property type="evidence" value="ECO:0007669"/>
    <property type="project" value="UniProtKB-UniRule"/>
</dbReference>
<dbReference type="NCBIfam" id="TIGR00556">
    <property type="entry name" value="pantethn_trn"/>
    <property type="match status" value="1"/>
</dbReference>
<dbReference type="NCBIfam" id="TIGR00516">
    <property type="entry name" value="acpS"/>
    <property type="match status" value="1"/>
</dbReference>
<accession>A0AAU9E1L9</accession>
<evidence type="ECO:0000256" key="5">
    <source>
        <dbReference type="ARBA" id="ARBA00022842"/>
    </source>
</evidence>
<dbReference type="InterPro" id="IPR008278">
    <property type="entry name" value="4-PPantetheinyl_Trfase_dom"/>
</dbReference>
<dbReference type="RefSeq" id="WP_338536583.1">
    <property type="nucleotide sequence ID" value="NZ_AP028654.1"/>
</dbReference>
<evidence type="ECO:0000256" key="1">
    <source>
        <dbReference type="ARBA" id="ARBA00022516"/>
    </source>
</evidence>
<dbReference type="GO" id="GO:0008897">
    <property type="term" value="F:holo-[acyl-carrier-protein] synthase activity"/>
    <property type="evidence" value="ECO:0007669"/>
    <property type="project" value="UniProtKB-UniRule"/>
</dbReference>
<comment type="catalytic activity">
    <reaction evidence="8">
        <text>apo-[ACP] + CoA = holo-[ACP] + adenosine 3',5'-bisphosphate + H(+)</text>
        <dbReference type="Rhea" id="RHEA:12068"/>
        <dbReference type="Rhea" id="RHEA-COMP:9685"/>
        <dbReference type="Rhea" id="RHEA-COMP:9690"/>
        <dbReference type="ChEBI" id="CHEBI:15378"/>
        <dbReference type="ChEBI" id="CHEBI:29999"/>
        <dbReference type="ChEBI" id="CHEBI:57287"/>
        <dbReference type="ChEBI" id="CHEBI:58343"/>
        <dbReference type="ChEBI" id="CHEBI:64479"/>
        <dbReference type="EC" id="2.7.8.7"/>
    </reaction>
</comment>
<comment type="subcellular location">
    <subcellularLocation>
        <location evidence="8">Cytoplasm</location>
    </subcellularLocation>
</comment>
<keyword evidence="3 8" id="KW-0479">Metal-binding</keyword>
<feature type="binding site" evidence="8">
    <location>
        <position position="8"/>
    </location>
    <ligand>
        <name>Mg(2+)</name>
        <dbReference type="ChEBI" id="CHEBI:18420"/>
    </ligand>
</feature>
<protein>
    <recommendedName>
        <fullName evidence="8">Holo-[acyl-carrier-protein] synthase</fullName>
        <shortName evidence="8">Holo-ACP synthase</shortName>
        <ecNumber evidence="8">2.7.8.7</ecNumber>
    </recommendedName>
    <alternativeName>
        <fullName evidence="8">4'-phosphopantetheinyl transferase AcpS</fullName>
    </alternativeName>
</protein>
<keyword evidence="6 8" id="KW-0443">Lipid metabolism</keyword>
<keyword evidence="8" id="KW-0963">Cytoplasm</keyword>
<keyword evidence="4 8" id="KW-0276">Fatty acid metabolism</keyword>
<dbReference type="EC" id="2.7.8.7" evidence="8"/>
<comment type="similarity">
    <text evidence="8">Belongs to the P-Pant transferase superfamily. AcpS family.</text>
</comment>
<organism evidence="10 11">
    <name type="scientific">Helicovermis profundi</name>
    <dbReference type="NCBI Taxonomy" id="3065157"/>
    <lineage>
        <taxon>Bacteria</taxon>
        <taxon>Bacillati</taxon>
        <taxon>Bacillota</taxon>
        <taxon>Clostridia</taxon>
        <taxon>Helicovermis</taxon>
    </lineage>
</organism>
<evidence type="ECO:0000256" key="6">
    <source>
        <dbReference type="ARBA" id="ARBA00023098"/>
    </source>
</evidence>
<evidence type="ECO:0000256" key="7">
    <source>
        <dbReference type="ARBA" id="ARBA00023160"/>
    </source>
</evidence>
<dbReference type="Gene3D" id="3.90.470.20">
    <property type="entry name" value="4'-phosphopantetheinyl transferase domain"/>
    <property type="match status" value="1"/>
</dbReference>
<feature type="domain" description="4'-phosphopantetheinyl transferase" evidence="9">
    <location>
        <begin position="4"/>
        <end position="95"/>
    </location>
</feature>
<dbReference type="SUPFAM" id="SSF56214">
    <property type="entry name" value="4'-phosphopantetheinyl transferase"/>
    <property type="match status" value="1"/>
</dbReference>
<dbReference type="InterPro" id="IPR037143">
    <property type="entry name" value="4-PPantetheinyl_Trfase_dom_sf"/>
</dbReference>
<keyword evidence="11" id="KW-1185">Reference proteome</keyword>
<keyword evidence="1 8" id="KW-0444">Lipid biosynthesis</keyword>
<dbReference type="GO" id="GO:0005737">
    <property type="term" value="C:cytoplasm"/>
    <property type="evidence" value="ECO:0007669"/>
    <property type="project" value="UniProtKB-SubCell"/>
</dbReference>
<dbReference type="Pfam" id="PF01648">
    <property type="entry name" value="ACPS"/>
    <property type="match status" value="1"/>
</dbReference>
<dbReference type="InterPro" id="IPR002582">
    <property type="entry name" value="ACPS"/>
</dbReference>
<gene>
    <name evidence="8 10" type="primary">acpS</name>
    <name evidence="10" type="ORF">HLPR_05870</name>
</gene>
<feature type="binding site" evidence="8">
    <location>
        <position position="55"/>
    </location>
    <ligand>
        <name>Mg(2+)</name>
        <dbReference type="ChEBI" id="CHEBI:18420"/>
    </ligand>
</feature>
<dbReference type="KEGG" id="hprf:HLPR_05870"/>
<evidence type="ECO:0000259" key="9">
    <source>
        <dbReference type="Pfam" id="PF01648"/>
    </source>
</evidence>
<dbReference type="InterPro" id="IPR004568">
    <property type="entry name" value="Ppantetheine-prot_Trfase_dom"/>
</dbReference>
<comment type="cofactor">
    <cofactor evidence="8">
        <name>Mg(2+)</name>
        <dbReference type="ChEBI" id="CHEBI:18420"/>
    </cofactor>
</comment>